<feature type="transmembrane region" description="Helical" evidence="8">
    <location>
        <begin position="983"/>
        <end position="1009"/>
    </location>
</feature>
<dbReference type="GO" id="GO:0005886">
    <property type="term" value="C:plasma membrane"/>
    <property type="evidence" value="ECO:0007669"/>
    <property type="project" value="UniProtKB-SubCell"/>
</dbReference>
<dbReference type="Gene3D" id="1.20.1640.10">
    <property type="entry name" value="Multidrug efflux transporter AcrB transmembrane domain"/>
    <property type="match status" value="2"/>
</dbReference>
<keyword evidence="10" id="KW-1185">Reference proteome</keyword>
<evidence type="ECO:0000313" key="10">
    <source>
        <dbReference type="Proteomes" id="UP000480178"/>
    </source>
</evidence>
<keyword evidence="3" id="KW-1003">Cell membrane</keyword>
<dbReference type="SUPFAM" id="SSF82714">
    <property type="entry name" value="Multidrug efflux transporter AcrB TolC docking domain, DN and DC subdomains"/>
    <property type="match status" value="2"/>
</dbReference>
<accession>A0A6C0GMP4</accession>
<evidence type="ECO:0000256" key="7">
    <source>
        <dbReference type="ARBA" id="ARBA00023136"/>
    </source>
</evidence>
<feature type="transmembrane region" description="Helical" evidence="8">
    <location>
        <begin position="12"/>
        <end position="34"/>
    </location>
</feature>
<keyword evidence="5 8" id="KW-0812">Transmembrane</keyword>
<comment type="subcellular location">
    <subcellularLocation>
        <location evidence="1">Cell inner membrane</location>
        <topology evidence="1">Multi-pass membrane protein</topology>
    </subcellularLocation>
</comment>
<dbReference type="AlphaFoldDB" id="A0A6C0GMP4"/>
<dbReference type="PRINTS" id="PR00702">
    <property type="entry name" value="ACRIFLAVINRP"/>
</dbReference>
<dbReference type="Gene3D" id="3.30.70.1320">
    <property type="entry name" value="Multidrug efflux transporter AcrB pore domain like"/>
    <property type="match status" value="1"/>
</dbReference>
<evidence type="ECO:0000256" key="8">
    <source>
        <dbReference type="SAM" id="Phobius"/>
    </source>
</evidence>
<feature type="transmembrane region" description="Helical" evidence="8">
    <location>
        <begin position="526"/>
        <end position="546"/>
    </location>
</feature>
<dbReference type="InterPro" id="IPR027463">
    <property type="entry name" value="AcrB_DN_DC_subdom"/>
</dbReference>
<sequence length="1031" mass="112994">MNISSLSINRPVLATVFSIVILLFGFIGFTTLGVREYPSVDPPIVTVQTNYTGANADIIESQITEPLEESINGIAGINALTSQSSDGRSSITVEFDLEVDLEAAANDVRDRVSRAQRNLPQDADPPIVSKADANAETILSLTVQSDSRSLLELSEIGNNVFKERLQTIPGISEIRIWGEKKYAMRLLMDPDKLAAYQLAPLDVRNALVRQNVELPSGRIEGYGTELSVRTLGRLRTVQEFSDMIIKETEGSIVRFSDIGKAVLAPENERSLLRGNGGIPMIGVAVTPQPGANYIAIADEFYKRVDQIKKELPKDLKLGMALDTTVNIRKAITEVEETILIAFGLVVLVIFVFLRDWRTTLIPVLAIPISLIGTFFIMYISGFSINILTLLGIVLATGLVVDDAIVVLENIYTKIEEGMDPKEAGHKGSQEIIFAIISTTITLAAVFLPIIFLQGITGRLFREFGVVVAGSVIISAFVSLTLTPMMSARFLKKKVKPSKFYQVTERFFERMTEGYNKSLQAFMGYRWVAIVIMVVSGGIILGIGSQLPSELAPLEDKSRLNIQATAPEGTSYELMDQYIEKIVELVDTMDVRESILSVTAPGFSGSGAVNTGFVRMTMVDPTKRDITQQQLADKLGGIARQYNFARTFVVQEQTIGGGRGAGLPVQYVLQAPNFEKLKEIIPKFMDKAQADPNFQVVDLNLKFNKPELSIEIDRERARILGVSVLDIAETLQLYYSGQRFGYFIKDGKQYQVIGQADRSNRDEPVDLSSIYVKNDKSELIKLDNVVKLSDQSSPPQLYRYNRYVAATVSASPAPGVTLGQGIEAMDRIANEVLDDSFSTSLAGTSKEFAESSSSLLFAFLLALVLIYLILSAQFESFTDPLIIMFTVPLALAGAVLSLWLFGQTLNIFSQIGIIVLIGIVTKNGILIVEFANQRKEEGLSVKDAVVDAATQRLRPILMTSLATVLGALPIALALGAASKSRMPIGIAIIGGLMFSLILTLYVIPALYSYISRRVKPHEQKAQEVRQLESAGV</sequence>
<dbReference type="InterPro" id="IPR001036">
    <property type="entry name" value="Acrflvin-R"/>
</dbReference>
<dbReference type="Gene3D" id="3.30.70.1430">
    <property type="entry name" value="Multidrug efflux transporter AcrB pore domain"/>
    <property type="match status" value="2"/>
</dbReference>
<proteinExistence type="predicted"/>
<keyword evidence="2" id="KW-0813">Transport</keyword>
<evidence type="ECO:0000256" key="4">
    <source>
        <dbReference type="ARBA" id="ARBA00022519"/>
    </source>
</evidence>
<gene>
    <name evidence="9" type="ORF">GXP67_23045</name>
</gene>
<dbReference type="FunFam" id="1.20.1640.10:FF:000001">
    <property type="entry name" value="Efflux pump membrane transporter"/>
    <property type="match status" value="1"/>
</dbReference>
<dbReference type="EMBL" id="CP048222">
    <property type="protein sequence ID" value="QHT69308.1"/>
    <property type="molecule type" value="Genomic_DNA"/>
</dbReference>
<dbReference type="Gene3D" id="3.30.2090.10">
    <property type="entry name" value="Multidrug efflux transporter AcrB TolC docking domain, DN and DC subdomains"/>
    <property type="match status" value="2"/>
</dbReference>
<evidence type="ECO:0000256" key="3">
    <source>
        <dbReference type="ARBA" id="ARBA00022475"/>
    </source>
</evidence>
<protein>
    <submittedName>
        <fullName evidence="9">Efflux RND transporter permease subunit</fullName>
    </submittedName>
</protein>
<reference evidence="9 10" key="1">
    <citation type="submission" date="2020-01" db="EMBL/GenBank/DDBJ databases">
        <authorList>
            <person name="Kim M.K."/>
        </authorList>
    </citation>
    <scope>NUCLEOTIDE SEQUENCE [LARGE SCALE GENOMIC DNA]</scope>
    <source>
        <strain evidence="9 10">172606-1</strain>
    </source>
</reference>
<dbReference type="FunFam" id="3.30.70.1430:FF:000001">
    <property type="entry name" value="Efflux pump membrane transporter"/>
    <property type="match status" value="1"/>
</dbReference>
<feature type="transmembrane region" description="Helical" evidence="8">
    <location>
        <begin position="463"/>
        <end position="485"/>
    </location>
</feature>
<evidence type="ECO:0000256" key="6">
    <source>
        <dbReference type="ARBA" id="ARBA00022989"/>
    </source>
</evidence>
<dbReference type="KEGG" id="rhoz:GXP67_23045"/>
<evidence type="ECO:0000256" key="5">
    <source>
        <dbReference type="ARBA" id="ARBA00022692"/>
    </source>
</evidence>
<feature type="transmembrane region" description="Helical" evidence="8">
    <location>
        <begin position="880"/>
        <end position="900"/>
    </location>
</feature>
<name>A0A6C0GMP4_9BACT</name>
<dbReference type="SUPFAM" id="SSF82693">
    <property type="entry name" value="Multidrug efflux transporter AcrB pore domain, PN1, PN2, PC1 and PC2 subdomains"/>
    <property type="match status" value="3"/>
</dbReference>
<dbReference type="RefSeq" id="WP_162445297.1">
    <property type="nucleotide sequence ID" value="NZ_CP048222.1"/>
</dbReference>
<dbReference type="Gene3D" id="3.30.70.1440">
    <property type="entry name" value="Multidrug efflux transporter AcrB pore domain"/>
    <property type="match status" value="1"/>
</dbReference>
<dbReference type="Pfam" id="PF00873">
    <property type="entry name" value="ACR_tran"/>
    <property type="match status" value="1"/>
</dbReference>
<feature type="transmembrane region" description="Helical" evidence="8">
    <location>
        <begin position="360"/>
        <end position="380"/>
    </location>
</feature>
<organism evidence="9 10">
    <name type="scientific">Rhodocytophaga rosea</name>
    <dbReference type="NCBI Taxonomy" id="2704465"/>
    <lineage>
        <taxon>Bacteria</taxon>
        <taxon>Pseudomonadati</taxon>
        <taxon>Bacteroidota</taxon>
        <taxon>Cytophagia</taxon>
        <taxon>Cytophagales</taxon>
        <taxon>Rhodocytophagaceae</taxon>
        <taxon>Rhodocytophaga</taxon>
    </lineage>
</organism>
<dbReference type="Proteomes" id="UP000480178">
    <property type="component" value="Chromosome"/>
</dbReference>
<evidence type="ECO:0000313" key="9">
    <source>
        <dbReference type="EMBL" id="QHT69308.1"/>
    </source>
</evidence>
<dbReference type="SUPFAM" id="SSF82866">
    <property type="entry name" value="Multidrug efflux transporter AcrB transmembrane domain"/>
    <property type="match status" value="2"/>
</dbReference>
<keyword evidence="7 8" id="KW-0472">Membrane</keyword>
<keyword evidence="6 8" id="KW-1133">Transmembrane helix</keyword>
<feature type="transmembrane region" description="Helical" evidence="8">
    <location>
        <begin position="854"/>
        <end position="873"/>
    </location>
</feature>
<feature type="transmembrane region" description="Helical" evidence="8">
    <location>
        <begin position="337"/>
        <end position="353"/>
    </location>
</feature>
<feature type="transmembrane region" description="Helical" evidence="8">
    <location>
        <begin position="906"/>
        <end position="927"/>
    </location>
</feature>
<feature type="transmembrane region" description="Helical" evidence="8">
    <location>
        <begin position="955"/>
        <end position="977"/>
    </location>
</feature>
<dbReference type="PANTHER" id="PTHR32063:SF28">
    <property type="entry name" value="BLR2861 PROTEIN"/>
    <property type="match status" value="1"/>
</dbReference>
<feature type="transmembrane region" description="Helical" evidence="8">
    <location>
        <begin position="386"/>
        <end position="410"/>
    </location>
</feature>
<dbReference type="GO" id="GO:0042910">
    <property type="term" value="F:xenobiotic transmembrane transporter activity"/>
    <property type="evidence" value="ECO:0007669"/>
    <property type="project" value="TreeGrafter"/>
</dbReference>
<evidence type="ECO:0000256" key="1">
    <source>
        <dbReference type="ARBA" id="ARBA00004429"/>
    </source>
</evidence>
<evidence type="ECO:0000256" key="2">
    <source>
        <dbReference type="ARBA" id="ARBA00022448"/>
    </source>
</evidence>
<keyword evidence="4" id="KW-0997">Cell inner membrane</keyword>
<dbReference type="PANTHER" id="PTHR32063">
    <property type="match status" value="1"/>
</dbReference>
<feature type="transmembrane region" description="Helical" evidence="8">
    <location>
        <begin position="431"/>
        <end position="451"/>
    </location>
</feature>